<dbReference type="Proteomes" id="UP000186351">
    <property type="component" value="Chromosome"/>
</dbReference>
<feature type="chain" id="PRO_5008529305" evidence="1">
    <location>
        <begin position="22"/>
        <end position="365"/>
    </location>
</feature>
<accession>A0A1Z2XIP4</accession>
<proteinExistence type="predicted"/>
<dbReference type="OrthoDB" id="1092380at2"/>
<dbReference type="STRING" id="1796646.A4V02_07650"/>
<sequence>MKYNRALLISACLLAIGAGNAQTTQKFSATKANDYGLVYSLPVTVLDITIEAEHVVKEPGEFYLYAKKYLNVDNPITKKSESWSVKSVVVNARGVANNSERYLMQFKPGYTPYLIMDENNLPVAINTENVPVAEDPVIPVPVSAKPTPLQTPAANQVITAEMLQSQSVAKRAELAAQRIYELRQSRSDLITGQADQMPPDGKAMQIVIDEIAAQEAALTAMFVGTTQTETDVNTITYTPGDDVSRKVIARISAIGGIVDANDLSGDPITLSLRVTDRGRLPLNEKGQPKEFPKGGIAYCIPGSASLSISFRGDVMWEGSIDAAQYGIVFGLDPKPFNDRKDPSYLILNPVTGAIRELGSVAVVQP</sequence>
<organism evidence="2 4">
    <name type="scientific">Muribaculum intestinale</name>
    <dbReference type="NCBI Taxonomy" id="1796646"/>
    <lineage>
        <taxon>Bacteria</taxon>
        <taxon>Pseudomonadati</taxon>
        <taxon>Bacteroidota</taxon>
        <taxon>Bacteroidia</taxon>
        <taxon>Bacteroidales</taxon>
        <taxon>Muribaculaceae</taxon>
        <taxon>Muribaculum</taxon>
    </lineage>
</organism>
<dbReference type="EMBL" id="SRYD01000039">
    <property type="protein sequence ID" value="TGY72633.1"/>
    <property type="molecule type" value="Genomic_DNA"/>
</dbReference>
<name>A0A1B1S9Y1_9BACT</name>
<accession>A0A1B1S9Y1</accession>
<reference evidence="2" key="2">
    <citation type="submission" date="2017-04" db="EMBL/GenBank/DDBJ databases">
        <title>Complete Genome Sequences of Twelve Strains of a Stable Defined Moderately Diverse Mouse Microbiota 2 (sDMDMm2).</title>
        <authorList>
            <person name="Uchimura Y."/>
            <person name="Wyss M."/>
            <person name="Brugiroux S."/>
            <person name="Limenitakis J.P."/>
            <person name="Stecher B."/>
            <person name="McCoy K.D."/>
            <person name="Macpherson A.J."/>
        </authorList>
    </citation>
    <scope>NUCLEOTIDE SEQUENCE</scope>
    <source>
        <strain evidence="2">YL27</strain>
    </source>
</reference>
<dbReference type="AlphaFoldDB" id="A0A1B1S9Y1"/>
<evidence type="ECO:0000313" key="4">
    <source>
        <dbReference type="Proteomes" id="UP000186351"/>
    </source>
</evidence>
<dbReference type="KEGG" id="pary:A4V02_07650"/>
<dbReference type="EMBL" id="CP015402">
    <property type="protein sequence ID" value="ANU63610.1"/>
    <property type="molecule type" value="Genomic_DNA"/>
</dbReference>
<dbReference type="Pfam" id="PF16115">
    <property type="entry name" value="DUF4831"/>
    <property type="match status" value="1"/>
</dbReference>
<dbReference type="InterPro" id="IPR032265">
    <property type="entry name" value="DUF4831"/>
</dbReference>
<feature type="signal peptide" evidence="1">
    <location>
        <begin position="1"/>
        <end position="21"/>
    </location>
</feature>
<protein>
    <submittedName>
        <fullName evidence="3">DUF4831 family protein</fullName>
    </submittedName>
</protein>
<dbReference type="GeneID" id="65536731"/>
<reference evidence="4" key="1">
    <citation type="submission" date="2016-04" db="EMBL/GenBank/DDBJ databases">
        <title>Complete Genome Sequences of Twelve Strains of a Stable Defined Moderately Diverse Mouse Microbiota 2 (sDMDMm2).</title>
        <authorList>
            <person name="Uchimura Y."/>
            <person name="Wyss M."/>
            <person name="Brugiroux S."/>
            <person name="Limenitakis J.P."/>
            <person name="Stecher B."/>
            <person name="McCoy K.D."/>
            <person name="Macpherson A.J."/>
        </authorList>
    </citation>
    <scope>NUCLEOTIDE SEQUENCE [LARGE SCALE GENOMIC DNA]</scope>
    <source>
        <strain evidence="4">YL27</strain>
    </source>
</reference>
<dbReference type="Proteomes" id="UP000306630">
    <property type="component" value="Unassembled WGS sequence"/>
</dbReference>
<evidence type="ECO:0000256" key="1">
    <source>
        <dbReference type="SAM" id="SignalP"/>
    </source>
</evidence>
<gene>
    <name evidence="2" type="ORF">A4V02_07650</name>
    <name evidence="3" type="ORF">E5333_10015</name>
</gene>
<keyword evidence="1" id="KW-0732">Signal</keyword>
<evidence type="ECO:0000313" key="2">
    <source>
        <dbReference type="EMBL" id="ANU63610.1"/>
    </source>
</evidence>
<dbReference type="RefSeq" id="WP_068960917.1">
    <property type="nucleotide sequence ID" value="NZ_CAJTAP010000038.1"/>
</dbReference>
<reference evidence="3 5" key="3">
    <citation type="submission" date="2019-04" db="EMBL/GenBank/DDBJ databases">
        <title>Microbes associate with the intestines of laboratory mice.</title>
        <authorList>
            <person name="Navarre W."/>
            <person name="Wong E."/>
            <person name="Huang K."/>
            <person name="Tropini C."/>
            <person name="Ng K."/>
            <person name="Yu B."/>
        </authorList>
    </citation>
    <scope>NUCLEOTIDE SEQUENCE [LARGE SCALE GENOMIC DNA]</scope>
    <source>
        <strain evidence="3 5">NM06_A21</strain>
    </source>
</reference>
<evidence type="ECO:0000313" key="3">
    <source>
        <dbReference type="EMBL" id="TGY72633.1"/>
    </source>
</evidence>
<keyword evidence="4" id="KW-1185">Reference proteome</keyword>
<evidence type="ECO:0000313" key="5">
    <source>
        <dbReference type="Proteomes" id="UP000306630"/>
    </source>
</evidence>